<evidence type="ECO:0000256" key="1">
    <source>
        <dbReference type="SAM" id="Phobius"/>
    </source>
</evidence>
<dbReference type="InterPro" id="IPR000620">
    <property type="entry name" value="EamA_dom"/>
</dbReference>
<feature type="transmembrane region" description="Helical" evidence="1">
    <location>
        <begin position="40"/>
        <end position="57"/>
    </location>
</feature>
<keyword evidence="4" id="KW-1185">Reference proteome</keyword>
<dbReference type="SUPFAM" id="SSF103481">
    <property type="entry name" value="Multidrug resistance efflux transporter EmrE"/>
    <property type="match status" value="2"/>
</dbReference>
<feature type="transmembrane region" description="Helical" evidence="1">
    <location>
        <begin position="94"/>
        <end position="114"/>
    </location>
</feature>
<feature type="domain" description="EamA" evidence="2">
    <location>
        <begin position="6"/>
        <end position="138"/>
    </location>
</feature>
<feature type="transmembrane region" description="Helical" evidence="1">
    <location>
        <begin position="180"/>
        <end position="204"/>
    </location>
</feature>
<name>A0ABZ2XLE1_9RHOO</name>
<keyword evidence="1" id="KW-0812">Transmembrane</keyword>
<sequence length="304" mass="32099">MTHRRAVALMVLVTLLWSIAGVVARHLEAAAGFEVNFWRSGFNALALAIGLTWLRGPGLWAGLLNAPRIVWISGLCWAVMFTAFMLAITMTTVAMVLVTMALGPMITALFARCFLKQRLPLRTWLAIALAGLGIAWMFGAEAPAGARLLGSLVACAVPLAAAVNWTLLQKTGQGSDAGPDMLPAVLIGAVLSALCTLPLAWPLQATTHDLGLLALLGVVQLAIPCLLVVRLTRVLPAPEIALLALLEVIFGVAWAWLWAGEQPAVSVLAGGGLVLFALVFNEGLALRQRASGTFSEAEGNIKQL</sequence>
<feature type="transmembrane region" description="Helical" evidence="1">
    <location>
        <begin position="69"/>
        <end position="88"/>
    </location>
</feature>
<organism evidence="3 4">
    <name type="scientific">Azonexus hydrophilus</name>
    <dbReference type="NCBI Taxonomy" id="418702"/>
    <lineage>
        <taxon>Bacteria</taxon>
        <taxon>Pseudomonadati</taxon>
        <taxon>Pseudomonadota</taxon>
        <taxon>Betaproteobacteria</taxon>
        <taxon>Rhodocyclales</taxon>
        <taxon>Azonexaceae</taxon>
        <taxon>Azonexus</taxon>
    </lineage>
</organism>
<feature type="domain" description="EamA" evidence="2">
    <location>
        <begin position="149"/>
        <end position="280"/>
    </location>
</feature>
<dbReference type="RefSeq" id="WP_341744470.1">
    <property type="nucleotide sequence ID" value="NZ_CP151406.1"/>
</dbReference>
<feature type="transmembrane region" description="Helical" evidence="1">
    <location>
        <begin position="265"/>
        <end position="286"/>
    </location>
</feature>
<evidence type="ECO:0000313" key="4">
    <source>
        <dbReference type="Proteomes" id="UP001479520"/>
    </source>
</evidence>
<feature type="transmembrane region" description="Helical" evidence="1">
    <location>
        <begin position="121"/>
        <end position="139"/>
    </location>
</feature>
<gene>
    <name evidence="3" type="ORF">AADV58_07710</name>
</gene>
<evidence type="ECO:0000313" key="3">
    <source>
        <dbReference type="EMBL" id="WZJ23023.1"/>
    </source>
</evidence>
<keyword evidence="1" id="KW-0472">Membrane</keyword>
<keyword evidence="1" id="KW-1133">Transmembrane helix</keyword>
<proteinExistence type="predicted"/>
<dbReference type="InterPro" id="IPR037185">
    <property type="entry name" value="EmrE-like"/>
</dbReference>
<accession>A0ABZ2XLE1</accession>
<feature type="transmembrane region" description="Helical" evidence="1">
    <location>
        <begin position="210"/>
        <end position="229"/>
    </location>
</feature>
<protein>
    <submittedName>
        <fullName evidence="3">DMT family transporter</fullName>
    </submittedName>
</protein>
<dbReference type="Pfam" id="PF00892">
    <property type="entry name" value="EamA"/>
    <property type="match status" value="2"/>
</dbReference>
<dbReference type="PANTHER" id="PTHR22911:SF135">
    <property type="entry name" value="BLR4310 PROTEIN"/>
    <property type="match status" value="1"/>
</dbReference>
<evidence type="ECO:0000259" key="2">
    <source>
        <dbReference type="Pfam" id="PF00892"/>
    </source>
</evidence>
<dbReference type="EMBL" id="CP151406">
    <property type="protein sequence ID" value="WZJ23023.1"/>
    <property type="molecule type" value="Genomic_DNA"/>
</dbReference>
<reference evidence="3 4" key="1">
    <citation type="submission" date="2024-04" db="EMBL/GenBank/DDBJ databases">
        <title>Dissimilatory iodate-reducing microorganisms contribute to the enrichment of iodine in groundwater.</title>
        <authorList>
            <person name="Jiang Z."/>
        </authorList>
    </citation>
    <scope>NUCLEOTIDE SEQUENCE [LARGE SCALE GENOMIC DNA]</scope>
    <source>
        <strain evidence="3 4">NCP973</strain>
    </source>
</reference>
<dbReference type="Proteomes" id="UP001479520">
    <property type="component" value="Chromosome"/>
</dbReference>
<feature type="transmembrane region" description="Helical" evidence="1">
    <location>
        <begin position="241"/>
        <end position="259"/>
    </location>
</feature>
<feature type="transmembrane region" description="Helical" evidence="1">
    <location>
        <begin position="145"/>
        <end position="168"/>
    </location>
</feature>
<dbReference type="PANTHER" id="PTHR22911">
    <property type="entry name" value="ACYL-MALONYL CONDENSING ENZYME-RELATED"/>
    <property type="match status" value="1"/>
</dbReference>